<evidence type="ECO:0000313" key="2">
    <source>
        <dbReference type="Proteomes" id="UP000032735"/>
    </source>
</evidence>
<name>A0A068R689_9GAMM</name>
<accession>A0A068R689</accession>
<dbReference type="OrthoDB" id="9812283at2"/>
<dbReference type="RefSeq" id="WP_045959438.1">
    <property type="nucleotide sequence ID" value="NZ_FO704551.1"/>
</dbReference>
<dbReference type="STRING" id="1354304.XPG1_2892"/>
<dbReference type="AlphaFoldDB" id="A0A068R689"/>
<protein>
    <submittedName>
        <fullName evidence="1">Uncharacterized protein</fullName>
    </submittedName>
</protein>
<evidence type="ECO:0000313" key="1">
    <source>
        <dbReference type="EMBL" id="CDG22539.1"/>
    </source>
</evidence>
<dbReference type="EMBL" id="FO704551">
    <property type="protein sequence ID" value="CDG22539.1"/>
    <property type="molecule type" value="Genomic_DNA"/>
</dbReference>
<dbReference type="HOGENOM" id="CLU_042788_0_0_6"/>
<dbReference type="Pfam" id="PF13289">
    <property type="entry name" value="SIR2_2"/>
    <property type="match status" value="1"/>
</dbReference>
<proteinExistence type="predicted"/>
<sequence>MALQRAYYGQDRDREFFERIFQSANINFLIGSGASLPAIKVLGDIENELEALVRSENDEEYFNKAEEFLSDIWRANNVLLKRNQPSEELLPDIAQEVKVTQCNYTKFMRALEMLLTRRRTGLLPRRINLFTTNYDLFIENAAVTNNNIILNDGFRQRADIYNRMIFDAKCFYQTIHATGNLYNYSVELPTVNLIKLHGSLSWHSFEKNIYYSIKEFKPTSFDSLVKRQEWVTSHQLVLPRKDKFRETVLDNIYYDLLRTYANELDKEGTLLVVFGFSFADEHIETLTKKALRNATLKIVIFAYDDAARFHFIDKFSDYSNVDVVYTPGVSLDFSKLTEIITCFLGERK</sequence>
<organism evidence="1 2">
    <name type="scientific">Xenorhabdus poinarii G6</name>
    <dbReference type="NCBI Taxonomy" id="1354304"/>
    <lineage>
        <taxon>Bacteria</taxon>
        <taxon>Pseudomonadati</taxon>
        <taxon>Pseudomonadota</taxon>
        <taxon>Gammaproteobacteria</taxon>
        <taxon>Enterobacterales</taxon>
        <taxon>Morganellaceae</taxon>
        <taxon>Xenorhabdus</taxon>
    </lineage>
</organism>
<dbReference type="SUPFAM" id="SSF52467">
    <property type="entry name" value="DHS-like NAD/FAD-binding domain"/>
    <property type="match status" value="1"/>
</dbReference>
<keyword evidence="2" id="KW-1185">Reference proteome</keyword>
<dbReference type="InterPro" id="IPR029035">
    <property type="entry name" value="DHS-like_NAD/FAD-binding_dom"/>
</dbReference>
<gene>
    <name evidence="1" type="ORF">XPG1_2892</name>
</gene>
<reference evidence="1 2" key="1">
    <citation type="submission" date="2013-07" db="EMBL/GenBank/DDBJ databases">
        <authorList>
            <person name="Genoscope - CEA"/>
        </authorList>
    </citation>
    <scope>NUCLEOTIDE SEQUENCE [LARGE SCALE GENOMIC DNA]</scope>
    <source>
        <strain evidence="1 2">G6</strain>
    </source>
</reference>
<dbReference type="KEGG" id="xpo:XPG1_2892"/>
<dbReference type="Proteomes" id="UP000032735">
    <property type="component" value="Chromosome"/>
</dbReference>